<protein>
    <submittedName>
        <fullName evidence="1">Uncharacterized protein</fullName>
    </submittedName>
</protein>
<proteinExistence type="predicted"/>
<dbReference type="AlphaFoldDB" id="A0A0G4FGJ2"/>
<name>A0A0G4FGJ2_VITBC</name>
<reference evidence="1 2" key="1">
    <citation type="submission" date="2014-11" db="EMBL/GenBank/DDBJ databases">
        <authorList>
            <person name="Zhu J."/>
            <person name="Qi W."/>
            <person name="Song R."/>
        </authorList>
    </citation>
    <scope>NUCLEOTIDE SEQUENCE [LARGE SCALE GENOMIC DNA]</scope>
</reference>
<dbReference type="VEuPathDB" id="CryptoDB:Vbra_15344"/>
<gene>
    <name evidence="1" type="ORF">Vbra_15344</name>
</gene>
<accession>A0A0G4FGJ2</accession>
<sequence>MASLCRRGGPINHAREAHWRPSEWTGEWEYWQPYEDCQRRGLWIVRSATQDLTMRSWAVVTDVMEGVEKIGTGIANAIAGLFGQSLRTFYIRRPLFSTFRVGCLVGPARDSRCRSRVTMCVGVPA</sequence>
<organism evidence="1 2">
    <name type="scientific">Vitrella brassicaformis (strain CCMP3155)</name>
    <dbReference type="NCBI Taxonomy" id="1169540"/>
    <lineage>
        <taxon>Eukaryota</taxon>
        <taxon>Sar</taxon>
        <taxon>Alveolata</taxon>
        <taxon>Colpodellida</taxon>
        <taxon>Vitrellaceae</taxon>
        <taxon>Vitrella</taxon>
    </lineage>
</organism>
<dbReference type="InParanoid" id="A0A0G4FGJ2"/>
<dbReference type="PhylomeDB" id="A0A0G4FGJ2"/>
<dbReference type="EMBL" id="CDMY01000436">
    <property type="protein sequence ID" value="CEM12461.1"/>
    <property type="molecule type" value="Genomic_DNA"/>
</dbReference>
<evidence type="ECO:0000313" key="2">
    <source>
        <dbReference type="Proteomes" id="UP000041254"/>
    </source>
</evidence>
<evidence type="ECO:0000313" key="1">
    <source>
        <dbReference type="EMBL" id="CEM12461.1"/>
    </source>
</evidence>
<keyword evidence="2" id="KW-1185">Reference proteome</keyword>
<dbReference type="Proteomes" id="UP000041254">
    <property type="component" value="Unassembled WGS sequence"/>
</dbReference>